<dbReference type="HOGENOM" id="CLU_1326494_0_0_1"/>
<organism evidence="1 2">
    <name type="scientific">Gloeophyllum trabeum (strain ATCC 11539 / FP-39264 / Madison 617)</name>
    <name type="common">Brown rot fungus</name>
    <dbReference type="NCBI Taxonomy" id="670483"/>
    <lineage>
        <taxon>Eukaryota</taxon>
        <taxon>Fungi</taxon>
        <taxon>Dikarya</taxon>
        <taxon>Basidiomycota</taxon>
        <taxon>Agaricomycotina</taxon>
        <taxon>Agaricomycetes</taxon>
        <taxon>Gloeophyllales</taxon>
        <taxon>Gloeophyllaceae</taxon>
        <taxon>Gloeophyllum</taxon>
    </lineage>
</organism>
<evidence type="ECO:0000313" key="2">
    <source>
        <dbReference type="Proteomes" id="UP000030669"/>
    </source>
</evidence>
<dbReference type="RefSeq" id="XP_007866964.1">
    <property type="nucleotide sequence ID" value="XM_007868773.1"/>
</dbReference>
<gene>
    <name evidence="1" type="ORF">GLOTRDRAFT_139222</name>
</gene>
<dbReference type="EMBL" id="KB469303">
    <property type="protein sequence ID" value="EPQ54700.1"/>
    <property type="molecule type" value="Genomic_DNA"/>
</dbReference>
<proteinExistence type="predicted"/>
<reference evidence="1 2" key="1">
    <citation type="journal article" date="2012" name="Science">
        <title>The Paleozoic origin of enzymatic lignin decomposition reconstructed from 31 fungal genomes.</title>
        <authorList>
            <person name="Floudas D."/>
            <person name="Binder M."/>
            <person name="Riley R."/>
            <person name="Barry K."/>
            <person name="Blanchette R.A."/>
            <person name="Henrissat B."/>
            <person name="Martinez A.T."/>
            <person name="Otillar R."/>
            <person name="Spatafora J.W."/>
            <person name="Yadav J.S."/>
            <person name="Aerts A."/>
            <person name="Benoit I."/>
            <person name="Boyd A."/>
            <person name="Carlson A."/>
            <person name="Copeland A."/>
            <person name="Coutinho P.M."/>
            <person name="de Vries R.P."/>
            <person name="Ferreira P."/>
            <person name="Findley K."/>
            <person name="Foster B."/>
            <person name="Gaskell J."/>
            <person name="Glotzer D."/>
            <person name="Gorecki P."/>
            <person name="Heitman J."/>
            <person name="Hesse C."/>
            <person name="Hori C."/>
            <person name="Igarashi K."/>
            <person name="Jurgens J.A."/>
            <person name="Kallen N."/>
            <person name="Kersten P."/>
            <person name="Kohler A."/>
            <person name="Kuees U."/>
            <person name="Kumar T.K.A."/>
            <person name="Kuo A."/>
            <person name="LaButti K."/>
            <person name="Larrondo L.F."/>
            <person name="Lindquist E."/>
            <person name="Ling A."/>
            <person name="Lombard V."/>
            <person name="Lucas S."/>
            <person name="Lundell T."/>
            <person name="Martin R."/>
            <person name="McLaughlin D.J."/>
            <person name="Morgenstern I."/>
            <person name="Morin E."/>
            <person name="Murat C."/>
            <person name="Nagy L.G."/>
            <person name="Nolan M."/>
            <person name="Ohm R.A."/>
            <person name="Patyshakuliyeva A."/>
            <person name="Rokas A."/>
            <person name="Ruiz-Duenas F.J."/>
            <person name="Sabat G."/>
            <person name="Salamov A."/>
            <person name="Samejima M."/>
            <person name="Schmutz J."/>
            <person name="Slot J.C."/>
            <person name="St John F."/>
            <person name="Stenlid J."/>
            <person name="Sun H."/>
            <person name="Sun S."/>
            <person name="Syed K."/>
            <person name="Tsang A."/>
            <person name="Wiebenga A."/>
            <person name="Young D."/>
            <person name="Pisabarro A."/>
            <person name="Eastwood D.C."/>
            <person name="Martin F."/>
            <person name="Cullen D."/>
            <person name="Grigoriev I.V."/>
            <person name="Hibbett D.S."/>
        </authorList>
    </citation>
    <scope>NUCLEOTIDE SEQUENCE [LARGE SCALE GENOMIC DNA]</scope>
    <source>
        <strain evidence="1 2">ATCC 11539</strain>
    </source>
</reference>
<dbReference type="KEGG" id="gtr:GLOTRDRAFT_139222"/>
<dbReference type="AlphaFoldDB" id="S7RJZ4"/>
<accession>S7RJZ4</accession>
<dbReference type="GeneID" id="19304194"/>
<dbReference type="Proteomes" id="UP000030669">
    <property type="component" value="Unassembled WGS sequence"/>
</dbReference>
<keyword evidence="2" id="KW-1185">Reference proteome</keyword>
<evidence type="ECO:0000313" key="1">
    <source>
        <dbReference type="EMBL" id="EPQ54700.1"/>
    </source>
</evidence>
<name>S7RJZ4_GLOTA</name>
<sequence length="207" mass="22465">MCHAVQQKGQPAPAVLTTLSTALLAPAISTPTSDSLAISPSLLASDLKSAAAAVPSTPLMTAEELKVLVDSNKRRAARVAALEERVKKTEHHETEIPYLEGFLEMQQKFHKDAREGASHERYKLSVIKANTLVKRKHMERLKADSAQMRAVMDAYELSVAARCRNRKVPHVQPLPVTKVGVEAVSSKGVVTVGTTLSMVHIGDLVEE</sequence>
<protein>
    <submittedName>
        <fullName evidence="1">Uncharacterized protein</fullName>
    </submittedName>
</protein>